<evidence type="ECO:0000256" key="2">
    <source>
        <dbReference type="SAM" id="Phobius"/>
    </source>
</evidence>
<keyword evidence="5" id="KW-1185">Reference proteome</keyword>
<dbReference type="InterPro" id="IPR043136">
    <property type="entry name" value="B30.2/SPRY_sf"/>
</dbReference>
<proteinExistence type="predicted"/>
<keyword evidence="2" id="KW-0812">Transmembrane</keyword>
<keyword evidence="2" id="KW-1133">Transmembrane helix</keyword>
<dbReference type="KEGG" id="tgb:HG536_0A03790"/>
<feature type="domain" description="SPRY" evidence="3">
    <location>
        <begin position="250"/>
        <end position="374"/>
    </location>
</feature>
<dbReference type="Gene3D" id="2.60.120.920">
    <property type="match status" value="1"/>
</dbReference>
<keyword evidence="2" id="KW-0472">Membrane</keyword>
<dbReference type="SUPFAM" id="SSF49899">
    <property type="entry name" value="Concanavalin A-like lectins/glucanases"/>
    <property type="match status" value="1"/>
</dbReference>
<dbReference type="OrthoDB" id="258495at2759"/>
<dbReference type="EMBL" id="CP059246">
    <property type="protein sequence ID" value="QLL30561.1"/>
    <property type="molecule type" value="Genomic_DNA"/>
</dbReference>
<dbReference type="Proteomes" id="UP000515788">
    <property type="component" value="Chromosome 1"/>
</dbReference>
<evidence type="ECO:0000313" key="5">
    <source>
        <dbReference type="Proteomes" id="UP000515788"/>
    </source>
</evidence>
<feature type="transmembrane region" description="Helical" evidence="2">
    <location>
        <begin position="67"/>
        <end position="93"/>
    </location>
</feature>
<feature type="compositionally biased region" description="Basic residues" evidence="1">
    <location>
        <begin position="586"/>
        <end position="599"/>
    </location>
</feature>
<accession>A0A7G3ZAM5</accession>
<gene>
    <name evidence="4" type="ORF">HG536_0A03790</name>
</gene>
<protein>
    <recommendedName>
        <fullName evidence="3">SPRY domain-containing protein</fullName>
    </recommendedName>
</protein>
<dbReference type="SMART" id="SM00449">
    <property type="entry name" value="SPRY"/>
    <property type="match status" value="1"/>
</dbReference>
<name>A0A7G3ZAM5_9SACH</name>
<dbReference type="Pfam" id="PF00622">
    <property type="entry name" value="SPRY"/>
    <property type="match status" value="1"/>
</dbReference>
<organism evidence="4 5">
    <name type="scientific">Torulaspora globosa</name>
    <dbReference type="NCBI Taxonomy" id="48254"/>
    <lineage>
        <taxon>Eukaryota</taxon>
        <taxon>Fungi</taxon>
        <taxon>Dikarya</taxon>
        <taxon>Ascomycota</taxon>
        <taxon>Saccharomycotina</taxon>
        <taxon>Saccharomycetes</taxon>
        <taxon>Saccharomycetales</taxon>
        <taxon>Saccharomycetaceae</taxon>
        <taxon>Torulaspora</taxon>
    </lineage>
</organism>
<feature type="region of interest" description="Disordered" evidence="1">
    <location>
        <begin position="549"/>
        <end position="599"/>
    </location>
</feature>
<evidence type="ECO:0000259" key="3">
    <source>
        <dbReference type="SMART" id="SM00449"/>
    </source>
</evidence>
<dbReference type="InterPro" id="IPR013320">
    <property type="entry name" value="ConA-like_dom_sf"/>
</dbReference>
<dbReference type="RefSeq" id="XP_037137236.1">
    <property type="nucleotide sequence ID" value="XM_037281341.1"/>
</dbReference>
<evidence type="ECO:0000313" key="4">
    <source>
        <dbReference type="EMBL" id="QLL30561.1"/>
    </source>
</evidence>
<dbReference type="AlphaFoldDB" id="A0A7G3ZAM5"/>
<reference evidence="4 5" key="1">
    <citation type="submission" date="2020-06" db="EMBL/GenBank/DDBJ databases">
        <title>The yeast mating-type switching endonuclease HO is a domesticated member of an unorthodox homing genetic element family.</title>
        <authorList>
            <person name="Coughlan A.Y."/>
            <person name="Lombardi L."/>
            <person name="Braun-Galleani S."/>
            <person name="Martos A.R."/>
            <person name="Galeote V."/>
            <person name="Bigey F."/>
            <person name="Dequin S."/>
            <person name="Byrne K.P."/>
            <person name="Wolfe K.H."/>
        </authorList>
    </citation>
    <scope>NUCLEOTIDE SEQUENCE [LARGE SCALE GENOMIC DNA]</scope>
    <source>
        <strain evidence="4 5">CBS764</strain>
    </source>
</reference>
<dbReference type="InterPro" id="IPR050618">
    <property type="entry name" value="Ubq-SigPath_Reg"/>
</dbReference>
<dbReference type="InterPro" id="IPR003877">
    <property type="entry name" value="SPRY_dom"/>
</dbReference>
<feature type="compositionally biased region" description="Polar residues" evidence="1">
    <location>
        <begin position="549"/>
        <end position="565"/>
    </location>
</feature>
<dbReference type="PANTHER" id="PTHR12864">
    <property type="entry name" value="RAN BINDING PROTEIN 9-RELATED"/>
    <property type="match status" value="1"/>
</dbReference>
<evidence type="ECO:0000256" key="1">
    <source>
        <dbReference type="SAM" id="MobiDB-lite"/>
    </source>
</evidence>
<dbReference type="GeneID" id="59323658"/>
<sequence length="599" mass="66793">MGSRSPSLQRIRNAGSLRACKYLWLFLMAIEFHSDDVQMIFAGDIAKKLEDSYPVPPNVDDSGTISLAFLISLSVTFALLMVVLVIIAIYVTFCGADEAEYDEETGGTSGAAGPFHSLFSKKRNAILLDSSFTSAGQFDDDALLQEQEATELPKMSPFELDLYNRAKEFQKVNPPNVKEFGTFTNESDLQFIRDRGIQSYSFLPSINDNTDVEGNFLPSFLIQDKLDITFTKYNKSSSAIMNYPLPFNRKDAVYFEVKVFRHPSDSNAIFSIGLMTFPYPYFRIPGMSLFSIAYESTGKLRINNPFMASTLLPKLQEGDVVGFGYRFRTGTIFITHNGKRLIDVTQNVGIDLFVGIGSLNAAFTRTYTRDGLLEDPDNIEMREGLSEGREVELPPDLQRVHDVAAPDAPESDEVELHVNLGQVGFVFIEANVKKYGFGSVYGEIGIPPSYNGNETKTDTILQKGADIPPEYSDTTGPDEFFGNIHINSGGSATASSSNLLAPRTGRLLSAIPEIAESDLERYERNSSAYDQEYNHSLMTNENVGLSRLSSVESAESDNKAGQTSARHNERTPLINRQPLNRDDDKHKRKRRKRKKRSKK</sequence>